<keyword evidence="2" id="KW-0805">Transcription regulation</keyword>
<feature type="domain" description="HTH merR-type" evidence="5">
    <location>
        <begin position="122"/>
        <end position="191"/>
    </location>
</feature>
<dbReference type="InterPro" id="IPR047057">
    <property type="entry name" value="MerR_fam"/>
</dbReference>
<evidence type="ECO:0000256" key="3">
    <source>
        <dbReference type="ARBA" id="ARBA00023125"/>
    </source>
</evidence>
<accession>A0A927CFU2</accession>
<dbReference type="RefSeq" id="WP_190932388.1">
    <property type="nucleotide sequence ID" value="NZ_JACXJA010000069.1"/>
</dbReference>
<keyword evidence="4" id="KW-0804">Transcription</keyword>
<evidence type="ECO:0000256" key="2">
    <source>
        <dbReference type="ARBA" id="ARBA00023015"/>
    </source>
</evidence>
<dbReference type="InterPro" id="IPR000551">
    <property type="entry name" value="MerR-type_HTH_dom"/>
</dbReference>
<dbReference type="AlphaFoldDB" id="A0A927CFU2"/>
<keyword evidence="1" id="KW-0678">Repressor</keyword>
<evidence type="ECO:0000313" key="6">
    <source>
        <dbReference type="EMBL" id="MBD2866775.1"/>
    </source>
</evidence>
<sequence>MEPVCTPKQLADQLKVSTTTLRRYEDQDLIPDVPRTDSNRRGYRAVHVQAFVSIRALLKGFGIPVVYEVMRKVKAGREVEGLWLLNQQLHDSHVEKQRVESTLTLFRQTDLSVYRNKPVTDSMTIGEVAEICGVRTSAIRHWEKEGLIRSERNLQNGYRVFSSRELRKLIVISSLRKTVFFIDSMKQLLHDLDTQNLASVEQSFQLALDKLNVRLTAQYQGIAELMNYIQRLTLHQQQGPS</sequence>
<dbReference type="Gene3D" id="1.10.1660.10">
    <property type="match status" value="2"/>
</dbReference>
<name>A0A927CFU2_9BACL</name>
<feature type="domain" description="HTH merR-type" evidence="5">
    <location>
        <begin position="6"/>
        <end position="57"/>
    </location>
</feature>
<dbReference type="SMART" id="SM00422">
    <property type="entry name" value="HTH_MERR"/>
    <property type="match status" value="2"/>
</dbReference>
<dbReference type="GO" id="GO:0003677">
    <property type="term" value="F:DNA binding"/>
    <property type="evidence" value="ECO:0007669"/>
    <property type="project" value="UniProtKB-KW"/>
</dbReference>
<protein>
    <submittedName>
        <fullName evidence="6">MerR family DNA-binding transcriptional regulator</fullName>
    </submittedName>
</protein>
<organism evidence="6 7">
    <name type="scientific">Paenibacillus oceani</name>
    <dbReference type="NCBI Taxonomy" id="2772510"/>
    <lineage>
        <taxon>Bacteria</taxon>
        <taxon>Bacillati</taxon>
        <taxon>Bacillota</taxon>
        <taxon>Bacilli</taxon>
        <taxon>Bacillales</taxon>
        <taxon>Paenibacillaceae</taxon>
        <taxon>Paenibacillus</taxon>
    </lineage>
</organism>
<proteinExistence type="predicted"/>
<dbReference type="PANTHER" id="PTHR30204:SF69">
    <property type="entry name" value="MERR-FAMILY TRANSCRIPTIONAL REGULATOR"/>
    <property type="match status" value="1"/>
</dbReference>
<reference evidence="6" key="1">
    <citation type="submission" date="2020-09" db="EMBL/GenBank/DDBJ databases">
        <title>A novel bacterium of genus Paenibacillus, isolated from South China Sea.</title>
        <authorList>
            <person name="Huang H."/>
            <person name="Mo K."/>
            <person name="Hu Y."/>
        </authorList>
    </citation>
    <scope>NUCLEOTIDE SEQUENCE</scope>
    <source>
        <strain evidence="6">IB182363</strain>
    </source>
</reference>
<dbReference type="SUPFAM" id="SSF46955">
    <property type="entry name" value="Putative DNA-binding domain"/>
    <property type="match status" value="2"/>
</dbReference>
<dbReference type="Proteomes" id="UP000639396">
    <property type="component" value="Unassembled WGS sequence"/>
</dbReference>
<keyword evidence="3 6" id="KW-0238">DNA-binding</keyword>
<dbReference type="PANTHER" id="PTHR30204">
    <property type="entry name" value="REDOX-CYCLING DRUG-SENSING TRANSCRIPTIONAL ACTIVATOR SOXR"/>
    <property type="match status" value="1"/>
</dbReference>
<dbReference type="EMBL" id="JACXJA010000069">
    <property type="protein sequence ID" value="MBD2866775.1"/>
    <property type="molecule type" value="Genomic_DNA"/>
</dbReference>
<evidence type="ECO:0000313" key="7">
    <source>
        <dbReference type="Proteomes" id="UP000639396"/>
    </source>
</evidence>
<dbReference type="Pfam" id="PF00376">
    <property type="entry name" value="MerR"/>
    <property type="match status" value="2"/>
</dbReference>
<dbReference type="PROSITE" id="PS50937">
    <property type="entry name" value="HTH_MERR_2"/>
    <property type="match status" value="2"/>
</dbReference>
<dbReference type="InterPro" id="IPR009061">
    <property type="entry name" value="DNA-bd_dom_put_sf"/>
</dbReference>
<comment type="caution">
    <text evidence="6">The sequence shown here is derived from an EMBL/GenBank/DDBJ whole genome shotgun (WGS) entry which is preliminary data.</text>
</comment>
<gene>
    <name evidence="6" type="ORF">IDH45_32880</name>
</gene>
<evidence type="ECO:0000259" key="5">
    <source>
        <dbReference type="PROSITE" id="PS50937"/>
    </source>
</evidence>
<dbReference type="GO" id="GO:0003700">
    <property type="term" value="F:DNA-binding transcription factor activity"/>
    <property type="evidence" value="ECO:0007669"/>
    <property type="project" value="InterPro"/>
</dbReference>
<keyword evidence="7" id="KW-1185">Reference proteome</keyword>
<evidence type="ECO:0000256" key="1">
    <source>
        <dbReference type="ARBA" id="ARBA00022491"/>
    </source>
</evidence>
<evidence type="ECO:0000256" key="4">
    <source>
        <dbReference type="ARBA" id="ARBA00023163"/>
    </source>
</evidence>